<keyword evidence="6" id="KW-1185">Reference proteome</keyword>
<dbReference type="PANTHER" id="PTHR44757">
    <property type="entry name" value="DIGUANYLATE CYCLASE DGCP"/>
    <property type="match status" value="1"/>
</dbReference>
<dbReference type="Proteomes" id="UP000010808">
    <property type="component" value="Chromosome"/>
</dbReference>
<dbReference type="GO" id="GO:0052621">
    <property type="term" value="F:diguanylate cyclase activity"/>
    <property type="evidence" value="ECO:0007669"/>
    <property type="project" value="UniProtKB-EC"/>
</dbReference>
<dbReference type="PROSITE" id="PS50113">
    <property type="entry name" value="PAC"/>
    <property type="match status" value="1"/>
</dbReference>
<evidence type="ECO:0000313" key="5">
    <source>
        <dbReference type="EMBL" id="CCO24872.1"/>
    </source>
</evidence>
<dbReference type="KEGG" id="dhy:DESAM_22605"/>
<gene>
    <name evidence="5" type="ORF">DESAM_22605</name>
</gene>
<feature type="domain" description="GGDEF" evidence="4">
    <location>
        <begin position="330"/>
        <end position="463"/>
    </location>
</feature>
<dbReference type="InterPro" id="IPR000700">
    <property type="entry name" value="PAS-assoc_C"/>
</dbReference>
<name>L0RF82_9BACT</name>
<dbReference type="CDD" id="cd00130">
    <property type="entry name" value="PAS"/>
    <property type="match status" value="1"/>
</dbReference>
<protein>
    <submittedName>
        <fullName evidence="5">Putative Diguanylate cyclase</fullName>
        <ecNumber evidence="5">2.7.7.65</ecNumber>
    </submittedName>
</protein>
<evidence type="ECO:0000259" key="1">
    <source>
        <dbReference type="PROSITE" id="PS50112"/>
    </source>
</evidence>
<reference evidence="5 6" key="1">
    <citation type="submission" date="2012-10" db="EMBL/GenBank/DDBJ databases">
        <authorList>
            <person name="Genoscope - CEA"/>
        </authorList>
    </citation>
    <scope>NUCLEOTIDE SEQUENCE [LARGE SCALE GENOMIC DNA]</scope>
    <source>
        <strain evidence="6">AM13 / DSM 14728</strain>
    </source>
</reference>
<dbReference type="SUPFAM" id="SSF55073">
    <property type="entry name" value="Nucleotide cyclase"/>
    <property type="match status" value="1"/>
</dbReference>
<dbReference type="InterPro" id="IPR052155">
    <property type="entry name" value="Biofilm_reg_signaling"/>
</dbReference>
<dbReference type="CDD" id="cd01948">
    <property type="entry name" value="EAL"/>
    <property type="match status" value="1"/>
</dbReference>
<dbReference type="InterPro" id="IPR043128">
    <property type="entry name" value="Rev_trsase/Diguanyl_cyclase"/>
</dbReference>
<accession>L0RF82</accession>
<sequence>MNPTTEKSGKYSASEVDAEVKDIRTRFFDSVSHLAIIKDPSLRYVCVNEPFLKVLGLDSPSDIIGKNNSEILKGLTTEEHINQLLIADHKASNLPTGKHVEAEIVINTPEKDCTFSSKKFPIRDDSGNLLGIGILTCDVSEKKTKEKKFARDHKKLTRKIETQADTLRAANKNLQFMEHVFQNTLDGIIITDNKGQALQINPAFTEITGYTLDEIRGKNPRILKSDYHDENFYKEMWNTLAENGTWEGELWNRHKSGEIYPQRLSISAIHNSEGIVTHYVGVNNDISELKRKEEKIHFYAYHDVLTNLPNRKLFSDRLRLELEKAGREGYQVALLYMDIDDFKKVNDSLGYTIGDELLKQISKRIKTLLDDSDIFARLGSDEFAVAQVDIRNINNVITLAQKINGLTIKPFMIEGHEIFINSSMGISIFPDDTDCPEQLILHADTAMHQIKGTHLEHFRFYTSQMKIEAQHKIDMESAIRKGLMKGEFIPFYQAKVSCKTGGVVGMEALARWVKADGKIISPVDFIPLAEELNLIHEIDTRIITSAVRDMAEWEKAGHNELVVSANISATELEDPAFVDTIFSILEDNNVAKEKFELEVTESLIMKDVEKNAQILEKLCTSGINCSIDDFGTGYSSLSYLKKLPIKTLKIDRSFVNDIMTDHNDLAIVCAIISMARRMGLKVVAEGVEDADQVELLKKEGCDIIQGYYYSKPLSKKDFLDFINLKRDRAPMRN</sequence>
<dbReference type="AlphaFoldDB" id="L0RF82"/>
<dbReference type="NCBIfam" id="TIGR00229">
    <property type="entry name" value="sensory_box"/>
    <property type="match status" value="1"/>
</dbReference>
<dbReference type="InterPro" id="IPR001610">
    <property type="entry name" value="PAC"/>
</dbReference>
<dbReference type="NCBIfam" id="TIGR00254">
    <property type="entry name" value="GGDEF"/>
    <property type="match status" value="1"/>
</dbReference>
<dbReference type="SMART" id="SM00052">
    <property type="entry name" value="EAL"/>
    <property type="match status" value="1"/>
</dbReference>
<dbReference type="Gene3D" id="3.30.70.270">
    <property type="match status" value="1"/>
</dbReference>
<feature type="domain" description="EAL" evidence="3">
    <location>
        <begin position="472"/>
        <end position="726"/>
    </location>
</feature>
<organism evidence="5 6">
    <name type="scientific">Maridesulfovibrio hydrothermalis AM13 = DSM 14728</name>
    <dbReference type="NCBI Taxonomy" id="1121451"/>
    <lineage>
        <taxon>Bacteria</taxon>
        <taxon>Pseudomonadati</taxon>
        <taxon>Thermodesulfobacteriota</taxon>
        <taxon>Desulfovibrionia</taxon>
        <taxon>Desulfovibrionales</taxon>
        <taxon>Desulfovibrionaceae</taxon>
        <taxon>Maridesulfovibrio</taxon>
    </lineage>
</organism>
<dbReference type="InterPro" id="IPR035919">
    <property type="entry name" value="EAL_sf"/>
</dbReference>
<evidence type="ECO:0000259" key="3">
    <source>
        <dbReference type="PROSITE" id="PS50883"/>
    </source>
</evidence>
<dbReference type="PROSITE" id="PS50887">
    <property type="entry name" value="GGDEF"/>
    <property type="match status" value="1"/>
</dbReference>
<dbReference type="CDD" id="cd01949">
    <property type="entry name" value="GGDEF"/>
    <property type="match status" value="1"/>
</dbReference>
<dbReference type="InterPro" id="IPR001633">
    <property type="entry name" value="EAL_dom"/>
</dbReference>
<dbReference type="EMBL" id="FO203522">
    <property type="protein sequence ID" value="CCO24872.1"/>
    <property type="molecule type" value="Genomic_DNA"/>
</dbReference>
<keyword evidence="5" id="KW-0808">Transferase</keyword>
<dbReference type="EC" id="2.7.7.65" evidence="5"/>
<dbReference type="Gene3D" id="3.20.20.450">
    <property type="entry name" value="EAL domain"/>
    <property type="match status" value="1"/>
</dbReference>
<evidence type="ECO:0000259" key="2">
    <source>
        <dbReference type="PROSITE" id="PS50113"/>
    </source>
</evidence>
<dbReference type="Pfam" id="PF00990">
    <property type="entry name" value="GGDEF"/>
    <property type="match status" value="1"/>
</dbReference>
<dbReference type="HOGENOM" id="CLU_000445_70_20_7"/>
<dbReference type="SMART" id="SM00086">
    <property type="entry name" value="PAC"/>
    <property type="match status" value="1"/>
</dbReference>
<dbReference type="PATRIC" id="fig|1121451.3.peg.2815"/>
<dbReference type="InterPro" id="IPR035965">
    <property type="entry name" value="PAS-like_dom_sf"/>
</dbReference>
<dbReference type="PROSITE" id="PS50112">
    <property type="entry name" value="PAS"/>
    <property type="match status" value="1"/>
</dbReference>
<proteinExistence type="predicted"/>
<dbReference type="SUPFAM" id="SSF141868">
    <property type="entry name" value="EAL domain-like"/>
    <property type="match status" value="1"/>
</dbReference>
<dbReference type="RefSeq" id="WP_015337470.1">
    <property type="nucleotide sequence ID" value="NC_020055.1"/>
</dbReference>
<dbReference type="STRING" id="1121451.DESAM_22605"/>
<dbReference type="eggNOG" id="COG5001">
    <property type="taxonomic scope" value="Bacteria"/>
</dbReference>
<dbReference type="InterPro" id="IPR013656">
    <property type="entry name" value="PAS_4"/>
</dbReference>
<dbReference type="Gene3D" id="3.30.450.20">
    <property type="entry name" value="PAS domain"/>
    <property type="match status" value="2"/>
</dbReference>
<dbReference type="Pfam" id="PF08448">
    <property type="entry name" value="PAS_4"/>
    <property type="match status" value="1"/>
</dbReference>
<dbReference type="SMART" id="SM00091">
    <property type="entry name" value="PAS"/>
    <property type="match status" value="2"/>
</dbReference>
<evidence type="ECO:0000313" key="6">
    <source>
        <dbReference type="Proteomes" id="UP000010808"/>
    </source>
</evidence>
<dbReference type="InterPro" id="IPR000160">
    <property type="entry name" value="GGDEF_dom"/>
</dbReference>
<dbReference type="OrthoDB" id="7673416at2"/>
<evidence type="ECO:0000259" key="4">
    <source>
        <dbReference type="PROSITE" id="PS50887"/>
    </source>
</evidence>
<keyword evidence="5" id="KW-0548">Nucleotidyltransferase</keyword>
<dbReference type="Pfam" id="PF13426">
    <property type="entry name" value="PAS_9"/>
    <property type="match status" value="1"/>
</dbReference>
<dbReference type="SUPFAM" id="SSF55785">
    <property type="entry name" value="PYP-like sensor domain (PAS domain)"/>
    <property type="match status" value="2"/>
</dbReference>
<dbReference type="Pfam" id="PF00563">
    <property type="entry name" value="EAL"/>
    <property type="match status" value="1"/>
</dbReference>
<dbReference type="PROSITE" id="PS50883">
    <property type="entry name" value="EAL"/>
    <property type="match status" value="1"/>
</dbReference>
<dbReference type="InterPro" id="IPR029787">
    <property type="entry name" value="Nucleotide_cyclase"/>
</dbReference>
<dbReference type="PANTHER" id="PTHR44757:SF2">
    <property type="entry name" value="BIOFILM ARCHITECTURE MAINTENANCE PROTEIN MBAA"/>
    <property type="match status" value="1"/>
</dbReference>
<dbReference type="SMART" id="SM00267">
    <property type="entry name" value="GGDEF"/>
    <property type="match status" value="1"/>
</dbReference>
<feature type="domain" description="PAC" evidence="2">
    <location>
        <begin position="244"/>
        <end position="298"/>
    </location>
</feature>
<feature type="domain" description="PAS" evidence="1">
    <location>
        <begin position="173"/>
        <end position="231"/>
    </location>
</feature>
<dbReference type="InterPro" id="IPR000014">
    <property type="entry name" value="PAS"/>
</dbReference>